<dbReference type="InterPro" id="IPR052021">
    <property type="entry name" value="Type-I_RS_S_subunit"/>
</dbReference>
<name>A0ABW5YQ25_9SPHI</name>
<dbReference type="Proteomes" id="UP001597509">
    <property type="component" value="Unassembled WGS sequence"/>
</dbReference>
<evidence type="ECO:0000256" key="2">
    <source>
        <dbReference type="ARBA" id="ARBA00022747"/>
    </source>
</evidence>
<sequence>MTKIANKKLKVGNVPNLRFPEFGGEWEFKNGNQIFDNISNKNHNSDLPILAITQEFGAIPRNLIDYKISVTDKSVEGYKVVEKGDFIISLRSFQGGIEYSEYKGICSPAYIILRSKAQIIDKFFKFYLKTPAYIISLNKNLEGIRDGKMISYKYFSEIHLPLPHIEEQNKISNFFNLIEARIQTQNKIIEGLKSRKIIVLKQIFDQTLKFKNDEGNSYPNWTRKTLGDISERVVSKNKEDNKNVLTISAQHGLISQLEYFNKSVSAKDVTGYYLLKRDDFAYNKSYSAGYAMGAIKRLIRYDKGVVSTLYICFRFNELVSKTFMEQYFEAGLQNIEIEKIAQEGARNHGLLNIGISDFFNISLILPSFSEQKKIADFLSVLDNSISNEITYLQKLEEQKKFFLRNLFV</sequence>
<dbReference type="EC" id="3.1.21.-" evidence="5"/>
<dbReference type="InterPro" id="IPR044946">
    <property type="entry name" value="Restrct_endonuc_typeI_TRD_sf"/>
</dbReference>
<reference evidence="6" key="1">
    <citation type="journal article" date="2019" name="Int. J. Syst. Evol. Microbiol.">
        <title>The Global Catalogue of Microorganisms (GCM) 10K type strain sequencing project: providing services to taxonomists for standard genome sequencing and annotation.</title>
        <authorList>
            <consortium name="The Broad Institute Genomics Platform"/>
            <consortium name="The Broad Institute Genome Sequencing Center for Infectious Disease"/>
            <person name="Wu L."/>
            <person name="Ma J."/>
        </authorList>
    </citation>
    <scope>NUCLEOTIDE SEQUENCE [LARGE SCALE GENOMIC DNA]</scope>
    <source>
        <strain evidence="6">KCTC 22209</strain>
    </source>
</reference>
<dbReference type="PANTHER" id="PTHR30408">
    <property type="entry name" value="TYPE-1 RESTRICTION ENZYME ECOKI SPECIFICITY PROTEIN"/>
    <property type="match status" value="1"/>
</dbReference>
<dbReference type="EMBL" id="JBHUPE010000001">
    <property type="protein sequence ID" value="MFD2902535.1"/>
    <property type="molecule type" value="Genomic_DNA"/>
</dbReference>
<dbReference type="PANTHER" id="PTHR30408:SF12">
    <property type="entry name" value="TYPE I RESTRICTION ENZYME MJAVIII SPECIFICITY SUBUNIT"/>
    <property type="match status" value="1"/>
</dbReference>
<evidence type="ECO:0000256" key="1">
    <source>
        <dbReference type="ARBA" id="ARBA00010923"/>
    </source>
</evidence>
<comment type="caution">
    <text evidence="5">The sequence shown here is derived from an EMBL/GenBank/DDBJ whole genome shotgun (WGS) entry which is preliminary data.</text>
</comment>
<dbReference type="InterPro" id="IPR000055">
    <property type="entry name" value="Restrct_endonuc_typeI_TRD"/>
</dbReference>
<proteinExistence type="inferred from homology"/>
<dbReference type="SUPFAM" id="SSF116734">
    <property type="entry name" value="DNA methylase specificity domain"/>
    <property type="match status" value="2"/>
</dbReference>
<keyword evidence="6" id="KW-1185">Reference proteome</keyword>
<evidence type="ECO:0000313" key="6">
    <source>
        <dbReference type="Proteomes" id="UP001597509"/>
    </source>
</evidence>
<keyword evidence="5" id="KW-0540">Nuclease</keyword>
<dbReference type="Gene3D" id="3.90.220.20">
    <property type="entry name" value="DNA methylase specificity domains"/>
    <property type="match status" value="2"/>
</dbReference>
<organism evidence="5 6">
    <name type="scientific">Sphingobacterium anhuiense</name>
    <dbReference type="NCBI Taxonomy" id="493780"/>
    <lineage>
        <taxon>Bacteria</taxon>
        <taxon>Pseudomonadati</taxon>
        <taxon>Bacteroidota</taxon>
        <taxon>Sphingobacteriia</taxon>
        <taxon>Sphingobacteriales</taxon>
        <taxon>Sphingobacteriaceae</taxon>
        <taxon>Sphingobacterium</taxon>
    </lineage>
</organism>
<dbReference type="GO" id="GO:0016787">
    <property type="term" value="F:hydrolase activity"/>
    <property type="evidence" value="ECO:0007669"/>
    <property type="project" value="UniProtKB-KW"/>
</dbReference>
<keyword evidence="5" id="KW-0255">Endonuclease</keyword>
<evidence type="ECO:0000259" key="4">
    <source>
        <dbReference type="Pfam" id="PF01420"/>
    </source>
</evidence>
<comment type="similarity">
    <text evidence="1">Belongs to the type-I restriction system S methylase family.</text>
</comment>
<keyword evidence="3" id="KW-0238">DNA-binding</keyword>
<dbReference type="Pfam" id="PF01420">
    <property type="entry name" value="Methylase_S"/>
    <property type="match status" value="2"/>
</dbReference>
<keyword evidence="5" id="KW-0378">Hydrolase</keyword>
<protein>
    <submittedName>
        <fullName evidence="5">Restriction endonuclease subunit S</fullName>
        <ecNumber evidence="5">3.1.21.-</ecNumber>
    </submittedName>
</protein>
<dbReference type="GO" id="GO:0004519">
    <property type="term" value="F:endonuclease activity"/>
    <property type="evidence" value="ECO:0007669"/>
    <property type="project" value="UniProtKB-KW"/>
</dbReference>
<feature type="domain" description="Type I restriction modification DNA specificity" evidence="4">
    <location>
        <begin position="29"/>
        <end position="193"/>
    </location>
</feature>
<dbReference type="RefSeq" id="WP_380917570.1">
    <property type="nucleotide sequence ID" value="NZ_JBHUPE010000001.1"/>
</dbReference>
<feature type="domain" description="Type I restriction modification DNA specificity" evidence="4">
    <location>
        <begin position="220"/>
        <end position="396"/>
    </location>
</feature>
<evidence type="ECO:0000313" key="5">
    <source>
        <dbReference type="EMBL" id="MFD2902535.1"/>
    </source>
</evidence>
<keyword evidence="2" id="KW-0680">Restriction system</keyword>
<evidence type="ECO:0000256" key="3">
    <source>
        <dbReference type="ARBA" id="ARBA00023125"/>
    </source>
</evidence>
<accession>A0ABW5YQ25</accession>
<gene>
    <name evidence="5" type="ORF">ACFS6I_01265</name>
</gene>